<comment type="caution">
    <text evidence="2">The sequence shown here is derived from an EMBL/GenBank/DDBJ whole genome shotgun (WGS) entry which is preliminary data.</text>
</comment>
<feature type="transmembrane region" description="Helical" evidence="1">
    <location>
        <begin position="21"/>
        <end position="40"/>
    </location>
</feature>
<sequence length="141" mass="16471">MMNAKTQFRKRVTNNALLENRIRLIFFIHFCLFISINVYSRKAIKSIDGKNVVFRDHNMAICTHFFDSEDSFSSKNVFDNVSKTEIIAISLLSFSHIKTTYNKIFFSDFLVSLISDNQINKNISKHFISHSYAVRPPPYHI</sequence>
<reference evidence="2 3" key="1">
    <citation type="submission" date="2018-11" db="EMBL/GenBank/DDBJ databases">
        <title>Proposal to divide the Flavobacteriaceae and reorganize its genera based on Amino Acid Identity values calculated from whole genome sequences.</title>
        <authorList>
            <person name="Nicholson A.C."/>
            <person name="Gulvik C.A."/>
            <person name="Whitney A.M."/>
            <person name="Humrighouse B.W."/>
            <person name="Bell M."/>
            <person name="Holmes B."/>
            <person name="Steigerwalt A."/>
            <person name="Villarma A."/>
            <person name="Sheth M."/>
            <person name="Batra D."/>
            <person name="Pryor J."/>
            <person name="Bernardet J.-F."/>
            <person name="Hugo C."/>
            <person name="Kampfer P."/>
            <person name="Newman J."/>
            <person name="Mcquiston J.R."/>
        </authorList>
    </citation>
    <scope>NUCLEOTIDE SEQUENCE [LARGE SCALE GENOMIC DNA]</scope>
    <source>
        <strain evidence="2 3">DSM 15235</strain>
    </source>
</reference>
<evidence type="ECO:0000313" key="2">
    <source>
        <dbReference type="EMBL" id="ROH97691.1"/>
    </source>
</evidence>
<dbReference type="EMBL" id="RJTX01000002">
    <property type="protein sequence ID" value="ROH97691.1"/>
    <property type="molecule type" value="Genomic_DNA"/>
</dbReference>
<proteinExistence type="predicted"/>
<keyword evidence="1" id="KW-0812">Transmembrane</keyword>
<dbReference type="AlphaFoldDB" id="A0A3N0VY10"/>
<keyword evidence="1" id="KW-0472">Membrane</keyword>
<dbReference type="Proteomes" id="UP000269375">
    <property type="component" value="Unassembled WGS sequence"/>
</dbReference>
<keyword evidence="1" id="KW-1133">Transmembrane helix</keyword>
<organism evidence="2 3">
    <name type="scientific">Chryseobacterium daecheongense</name>
    <dbReference type="NCBI Taxonomy" id="192389"/>
    <lineage>
        <taxon>Bacteria</taxon>
        <taxon>Pseudomonadati</taxon>
        <taxon>Bacteroidota</taxon>
        <taxon>Flavobacteriia</taxon>
        <taxon>Flavobacteriales</taxon>
        <taxon>Weeksellaceae</taxon>
        <taxon>Chryseobacterium group</taxon>
        <taxon>Chryseobacterium</taxon>
    </lineage>
</organism>
<protein>
    <submittedName>
        <fullName evidence="2">Uncharacterized protein</fullName>
    </submittedName>
</protein>
<name>A0A3N0VY10_9FLAO</name>
<evidence type="ECO:0000313" key="3">
    <source>
        <dbReference type="Proteomes" id="UP000269375"/>
    </source>
</evidence>
<evidence type="ECO:0000256" key="1">
    <source>
        <dbReference type="SAM" id="Phobius"/>
    </source>
</evidence>
<gene>
    <name evidence="2" type="ORF">EGI05_09950</name>
</gene>
<accession>A0A3N0VY10</accession>